<gene>
    <name evidence="1" type="ORF">AAM4_0795</name>
</gene>
<evidence type="ECO:0000313" key="1">
    <source>
        <dbReference type="EMBL" id="CED90627.1"/>
    </source>
</evidence>
<dbReference type="EMBL" id="LK995479">
    <property type="protein sequence ID" value="CED90627.1"/>
    <property type="molecule type" value="Genomic_DNA"/>
</dbReference>
<protein>
    <submittedName>
        <fullName evidence="1">Uncharacterized protein</fullName>
    </submittedName>
</protein>
<organism evidence="1">
    <name type="scientific">Actinomyces succiniciruminis</name>
    <dbReference type="NCBI Taxonomy" id="1522002"/>
    <lineage>
        <taxon>Bacteria</taxon>
        <taxon>Bacillati</taxon>
        <taxon>Actinomycetota</taxon>
        <taxon>Actinomycetes</taxon>
        <taxon>Actinomycetales</taxon>
        <taxon>Actinomycetaceae</taxon>
        <taxon>Actinomyces</taxon>
    </lineage>
</organism>
<reference evidence="1" key="1">
    <citation type="submission" date="2014-07" db="EMBL/GenBank/DDBJ databases">
        <authorList>
            <person name="Zhang J.E."/>
            <person name="Yang H."/>
            <person name="Guo J."/>
            <person name="Deng Z."/>
            <person name="Luo H."/>
            <person name="Luo M."/>
            <person name="Zhao B."/>
        </authorList>
    </citation>
    <scope>NUCLEOTIDE SEQUENCE</scope>
    <source>
        <strain evidence="1">AM4</strain>
    </source>
</reference>
<accession>A0A1L7R9V1</accession>
<sequence length="369" mass="39434">MSLPEGLLTDAYTYEARVDSWLGSQWLGQVPVAGGSVSWTSGQQVQGTLSLTIPRYGAASEAEDARDFTPDHPAAPLACFGQVLRVSFAVTSLVDGTEYTEPGGHFLITSSETDAHTVTVSAKSLAHRLEENRLATVTTPRKGGTLASEMRRLVGGQMGVVVDEGLADRACPSSMSWGESRIDAVYEIADAWPARLREGRDGALYLLPPTEEITVPPARVLTDGVGGTVVGVKRSWTREQVYNRVVARGQDTDDAGQPTFQAVASQVTGPLSVAGPYGIVVKFWSSPLVTSQAIAAKSAQTMLTSSIRRSMTVPVELAPDPSLQLDEPVRLRTHDVDGTTPAEMWGRVSALELPLLFEGVARADIEIDT</sequence>
<name>A0A1L7R9V1_9ACTO</name>
<dbReference type="RefSeq" id="WP_210579281.1">
    <property type="nucleotide sequence ID" value="NZ_LK995479.1"/>
</dbReference>
<proteinExistence type="predicted"/>
<dbReference type="AlphaFoldDB" id="A0A1L7R9V1"/>